<reference evidence="3" key="1">
    <citation type="submission" date="2021-04" db="EMBL/GenBank/DDBJ databases">
        <title>novel species isolated from subtropical streams in China.</title>
        <authorList>
            <person name="Lu H."/>
        </authorList>
    </citation>
    <scope>NUCLEOTIDE SEQUENCE</scope>
    <source>
        <strain evidence="3">FT137W</strain>
    </source>
</reference>
<sequence length="180" mass="20442">MIFVSNQFQQYPTQQLEQHLMAFCELTQSLSEEFDRTAELQAQTIQTLVESGGLFLSDLSALRTPQDFFVRASTELHKIAEQQQQYLQAAIQLGQNILQKSWTIHHSFSPILMETMISTQNVETSQSIKDINQVELAPINSTPSARKTVSARRKANTQSAETVELKVNTTPRRTTQRSKN</sequence>
<evidence type="ECO:0000313" key="3">
    <source>
        <dbReference type="EMBL" id="MBR7801333.1"/>
    </source>
</evidence>
<feature type="region of interest" description="Disordered" evidence="1">
    <location>
        <begin position="142"/>
        <end position="161"/>
    </location>
</feature>
<proteinExistence type="predicted"/>
<protein>
    <submittedName>
        <fullName evidence="3">Phasin family protein</fullName>
    </submittedName>
</protein>
<comment type="caution">
    <text evidence="3">The sequence shown here is derived from an EMBL/GenBank/DDBJ whole genome shotgun (WGS) entry which is preliminary data.</text>
</comment>
<organism evidence="3 4">
    <name type="scientific">Undibacterium fentianense</name>
    <dbReference type="NCBI Taxonomy" id="2828728"/>
    <lineage>
        <taxon>Bacteria</taxon>
        <taxon>Pseudomonadati</taxon>
        <taxon>Pseudomonadota</taxon>
        <taxon>Betaproteobacteria</taxon>
        <taxon>Burkholderiales</taxon>
        <taxon>Oxalobacteraceae</taxon>
        <taxon>Undibacterium</taxon>
    </lineage>
</organism>
<accession>A0A941IEP5</accession>
<evidence type="ECO:0000256" key="1">
    <source>
        <dbReference type="SAM" id="MobiDB-lite"/>
    </source>
</evidence>
<dbReference type="Pfam" id="PF09361">
    <property type="entry name" value="Phasin_2"/>
    <property type="match status" value="1"/>
</dbReference>
<dbReference type="EMBL" id="JAGSPJ010000006">
    <property type="protein sequence ID" value="MBR7801333.1"/>
    <property type="molecule type" value="Genomic_DNA"/>
</dbReference>
<dbReference type="InterPro" id="IPR018968">
    <property type="entry name" value="Phasin"/>
</dbReference>
<gene>
    <name evidence="3" type="ORF">KDM90_15090</name>
</gene>
<dbReference type="AlphaFoldDB" id="A0A941IEP5"/>
<feature type="domain" description="Phasin" evidence="2">
    <location>
        <begin position="14"/>
        <end position="96"/>
    </location>
</feature>
<keyword evidence="4" id="KW-1185">Reference proteome</keyword>
<evidence type="ECO:0000313" key="4">
    <source>
        <dbReference type="Proteomes" id="UP000678545"/>
    </source>
</evidence>
<dbReference type="RefSeq" id="WP_212676442.1">
    <property type="nucleotide sequence ID" value="NZ_JAGSPJ010000006.1"/>
</dbReference>
<evidence type="ECO:0000259" key="2">
    <source>
        <dbReference type="Pfam" id="PF09361"/>
    </source>
</evidence>
<dbReference type="Proteomes" id="UP000678545">
    <property type="component" value="Unassembled WGS sequence"/>
</dbReference>
<name>A0A941IEP5_9BURK</name>